<sequence length="148" mass="16339">MYTGLLHLHSFLRWVILILLLIGLVQAFTAKSNPEAGAKLKKTSLFLLISAHTTFLIGLYQWIVGPWGLKNITNLGMSAVMKDAVYRFYAVEHITGMLIAIVLITIARGKVKKAAYGAAFWLYLVALVIILVSIPWPGRMAGAGRGWI</sequence>
<feature type="transmembrane region" description="Helical" evidence="1">
    <location>
        <begin position="84"/>
        <end position="107"/>
    </location>
</feature>
<keyword evidence="1" id="KW-0812">Transmembrane</keyword>
<keyword evidence="3" id="KW-1185">Reference proteome</keyword>
<gene>
    <name evidence="2" type="ORF">KTO63_19640</name>
</gene>
<reference evidence="2" key="1">
    <citation type="submission" date="2021-06" db="EMBL/GenBank/DDBJ databases">
        <authorList>
            <person name="Huq M.A."/>
        </authorList>
    </citation>
    <scope>NUCLEOTIDE SEQUENCE</scope>
    <source>
        <strain evidence="2">MAH-26</strain>
    </source>
</reference>
<feature type="transmembrane region" description="Helical" evidence="1">
    <location>
        <begin position="114"/>
        <end position="136"/>
    </location>
</feature>
<comment type="caution">
    <text evidence="2">The sequence shown here is derived from an EMBL/GenBank/DDBJ whole genome shotgun (WGS) entry which is preliminary data.</text>
</comment>
<evidence type="ECO:0000256" key="1">
    <source>
        <dbReference type="SAM" id="Phobius"/>
    </source>
</evidence>
<name>A0A9E2SDI0_9BACT</name>
<proteinExistence type="predicted"/>
<organism evidence="2 3">
    <name type="scientific">Pinibacter aurantiacus</name>
    <dbReference type="NCBI Taxonomy" id="2851599"/>
    <lineage>
        <taxon>Bacteria</taxon>
        <taxon>Pseudomonadati</taxon>
        <taxon>Bacteroidota</taxon>
        <taxon>Chitinophagia</taxon>
        <taxon>Chitinophagales</taxon>
        <taxon>Chitinophagaceae</taxon>
        <taxon>Pinibacter</taxon>
    </lineage>
</organism>
<feature type="transmembrane region" description="Helical" evidence="1">
    <location>
        <begin position="6"/>
        <end position="25"/>
    </location>
</feature>
<dbReference type="RefSeq" id="WP_217793509.1">
    <property type="nucleotide sequence ID" value="NZ_JAHSPG010000015.1"/>
</dbReference>
<keyword evidence="1" id="KW-0472">Membrane</keyword>
<evidence type="ECO:0000313" key="2">
    <source>
        <dbReference type="EMBL" id="MBV4359392.1"/>
    </source>
</evidence>
<keyword evidence="1" id="KW-1133">Transmembrane helix</keyword>
<feature type="transmembrane region" description="Helical" evidence="1">
    <location>
        <begin position="45"/>
        <end position="64"/>
    </location>
</feature>
<evidence type="ECO:0000313" key="3">
    <source>
        <dbReference type="Proteomes" id="UP000812270"/>
    </source>
</evidence>
<protein>
    <recommendedName>
        <fullName evidence="4">Cytochrome B</fullName>
    </recommendedName>
</protein>
<dbReference type="EMBL" id="JAHSPG010000015">
    <property type="protein sequence ID" value="MBV4359392.1"/>
    <property type="molecule type" value="Genomic_DNA"/>
</dbReference>
<dbReference type="AlphaFoldDB" id="A0A9E2SDI0"/>
<evidence type="ECO:0008006" key="4">
    <source>
        <dbReference type="Google" id="ProtNLM"/>
    </source>
</evidence>
<dbReference type="Proteomes" id="UP000812270">
    <property type="component" value="Unassembled WGS sequence"/>
</dbReference>
<accession>A0A9E2SDI0</accession>